<name>A0A1J1GR41_PLAGA</name>
<dbReference type="Proteomes" id="UP000220797">
    <property type="component" value="Unassembled WGS sequence"/>
</dbReference>
<organism evidence="1 2">
    <name type="scientific">Plasmodium gallinaceum</name>
    <dbReference type="NCBI Taxonomy" id="5849"/>
    <lineage>
        <taxon>Eukaryota</taxon>
        <taxon>Sar</taxon>
        <taxon>Alveolata</taxon>
        <taxon>Apicomplexa</taxon>
        <taxon>Aconoidasida</taxon>
        <taxon>Haemosporida</taxon>
        <taxon>Plasmodiidae</taxon>
        <taxon>Plasmodium</taxon>
        <taxon>Plasmodium (Haemamoeba)</taxon>
    </lineage>
</organism>
<dbReference type="EMBL" id="CVMV01000016">
    <property type="protein sequence ID" value="CRG93506.1"/>
    <property type="molecule type" value="Genomic_DNA"/>
</dbReference>
<evidence type="ECO:0000313" key="1">
    <source>
        <dbReference type="EMBL" id="CRG93506.1"/>
    </source>
</evidence>
<dbReference type="GeneID" id="39729738"/>
<protein>
    <submittedName>
        <fullName evidence="1">Uncharacterized protein</fullName>
    </submittedName>
</protein>
<evidence type="ECO:0000313" key="2">
    <source>
        <dbReference type="Proteomes" id="UP000220797"/>
    </source>
</evidence>
<dbReference type="OrthoDB" id="378111at2759"/>
<dbReference type="VEuPathDB" id="PlasmoDB:PGAL8A_00121300"/>
<proteinExistence type="predicted"/>
<gene>
    <name evidence="1" type="ORF">PGAL8A_00121300</name>
</gene>
<dbReference type="AlphaFoldDB" id="A0A1J1GR41"/>
<comment type="caution">
    <text evidence="1">The sequence shown here is derived from an EMBL/GenBank/DDBJ whole genome shotgun (WGS) entry which is preliminary data.</text>
</comment>
<keyword evidence="2" id="KW-1185">Reference proteome</keyword>
<reference evidence="1" key="1">
    <citation type="submission" date="2015-04" db="EMBL/GenBank/DDBJ databases">
        <authorList>
            <consortium name="Pathogen Informatics"/>
        </authorList>
    </citation>
    <scope>NUCLEOTIDE SEQUENCE [LARGE SCALE GENOMIC DNA]</scope>
    <source>
        <strain evidence="1">8A</strain>
    </source>
</reference>
<accession>A0A1J1GR41</accession>
<dbReference type="RefSeq" id="XP_028526328.1">
    <property type="nucleotide sequence ID" value="XM_028674726.1"/>
</dbReference>
<sequence>MINQTIIYNSFFNNKKLLKCDLKFIKFYDVKWINIKSNKLVIYLDFNIRERICYFHNLKYKKDFKNEKNYKEYMEDKDNLKSCGIKENEINVKNNENKNNESNVKCYEHLVKNIDIKYNNNYLYQYSENNDKCENNKRLEVKGNFNDLQINQDKIENMIHKLLIENKNDKNEIIYVLELISNEKNSNNFFNLFILSKLYKNIIVNETSFNDNLINYVKKNVNFIISNRHYNNLYNCFELLSIFKINEIKLYRKIIYLIIKDSTNIEENIISCYFIIKHLYDNKIYNRLVGNILIKFLMKNFFFDFLKKQKYEKSMYLLFLYYLLHCRINIPPIILDKYVQCYNDIISKNLTTKCINDSNKLISFQNILLKCNFFNSKFNILVKENIELYLKFLNPFDILTLTTNILINFTSNDNILFYNRNFTNKNNQNFFEKEKKDIKCFNKNYDNFLSMKYLTDLVIRTTDNYISNSNNLDHILRYFILSSYCHLSLFSNWWSDTSIYWKLKKKKKAKRILVSRLPYKNHFREKISYLLNIILYKYKYSKNSNEIMKEKVNAEYSVETNNKNDINNEINKINDINFLIKYRYITYLFKSYIRISIFNLDNIKNEDFISLFQNLFSDYVNLYISNYEDRSNLVVMKNDNDSKKNEKNELGEITFSDDCNKYMKLKNIDNVNNSKYFYFCLDNNISLYEISSICECFFLLKYLHEKSLNNTGENLIINNDDMFEKTLYIFFDRISIILLNKKLSHTILNDENICKELLNKYLNYGDIFFNYYLLLRVTLPLLYSKKLQERLSITRKILVHIMSLLFVTDGLSSTPFKDMNEIIVENHNFLNNFIKWENNIISINNQRRIRKKTKENKFLLDFIYANEFIRPSFIYIMCLNKITKCDDMYCDLLKNIFKIDYITTENKNNFANFINNLYNTLNISNIRCNRKKKRKSKSNAY</sequence>